<evidence type="ECO:0000256" key="2">
    <source>
        <dbReference type="ARBA" id="ARBA00022519"/>
    </source>
</evidence>
<proteinExistence type="inferred from homology"/>
<dbReference type="Pfam" id="PF00015">
    <property type="entry name" value="MCPsignal"/>
    <property type="match status" value="1"/>
</dbReference>
<dbReference type="SUPFAM" id="SSF58104">
    <property type="entry name" value="Methyl-accepting chemotaxis protein (MCP) signaling domain"/>
    <property type="match status" value="1"/>
</dbReference>
<dbReference type="SMART" id="SM00283">
    <property type="entry name" value="MA"/>
    <property type="match status" value="1"/>
</dbReference>
<comment type="subcellular location">
    <subcellularLocation>
        <location evidence="1">Cell inner membrane</location>
        <topology evidence="1">Multi-pass membrane protein</topology>
    </subcellularLocation>
</comment>
<dbReference type="AlphaFoldDB" id="A0A3D9YPK3"/>
<evidence type="ECO:0000259" key="8">
    <source>
        <dbReference type="PROSITE" id="PS50111"/>
    </source>
</evidence>
<evidence type="ECO:0000256" key="3">
    <source>
        <dbReference type="ARBA" id="ARBA00023224"/>
    </source>
</evidence>
<dbReference type="EMBL" id="QUMO01000004">
    <property type="protein sequence ID" value="REF84536.1"/>
    <property type="molecule type" value="Genomic_DNA"/>
</dbReference>
<dbReference type="Proteomes" id="UP000256900">
    <property type="component" value="Unassembled WGS sequence"/>
</dbReference>
<dbReference type="PROSITE" id="PS50111">
    <property type="entry name" value="CHEMOTAXIS_TRANSDUC_2"/>
    <property type="match status" value="1"/>
</dbReference>
<dbReference type="InterPro" id="IPR000727">
    <property type="entry name" value="T_SNARE_dom"/>
</dbReference>
<dbReference type="PANTHER" id="PTHR32089">
    <property type="entry name" value="METHYL-ACCEPTING CHEMOTAXIS PROTEIN MCPB"/>
    <property type="match status" value="1"/>
</dbReference>
<dbReference type="PROSITE" id="PS50885">
    <property type="entry name" value="HAMP"/>
    <property type="match status" value="1"/>
</dbReference>
<evidence type="ECO:0000256" key="5">
    <source>
        <dbReference type="PROSITE-ProRule" id="PRU00284"/>
    </source>
</evidence>
<keyword evidence="7" id="KW-1133">Transmembrane helix</keyword>
<dbReference type="InterPro" id="IPR003660">
    <property type="entry name" value="HAMP_dom"/>
</dbReference>
<name>A0A3D9YPK3_9HYPH</name>
<dbReference type="OrthoDB" id="7345856at2"/>
<dbReference type="PRINTS" id="PR00260">
    <property type="entry name" value="CHEMTRNSDUCR"/>
</dbReference>
<keyword evidence="3 5" id="KW-0807">Transducer</keyword>
<dbReference type="InterPro" id="IPR004090">
    <property type="entry name" value="Chemotax_Me-accpt_rcpt"/>
</dbReference>
<evidence type="ECO:0000313" key="11">
    <source>
        <dbReference type="EMBL" id="REF84536.1"/>
    </source>
</evidence>
<feature type="domain" description="T-SNARE coiled-coil homology" evidence="9">
    <location>
        <begin position="336"/>
        <end position="398"/>
    </location>
</feature>
<evidence type="ECO:0000313" key="12">
    <source>
        <dbReference type="Proteomes" id="UP000256900"/>
    </source>
</evidence>
<keyword evidence="6" id="KW-0175">Coiled coil</keyword>
<dbReference type="Gene3D" id="6.10.340.10">
    <property type="match status" value="1"/>
</dbReference>
<dbReference type="GO" id="GO:0006935">
    <property type="term" value="P:chemotaxis"/>
    <property type="evidence" value="ECO:0007669"/>
    <property type="project" value="InterPro"/>
</dbReference>
<comment type="caution">
    <text evidence="11">The sequence shown here is derived from an EMBL/GenBank/DDBJ whole genome shotgun (WGS) entry which is preliminary data.</text>
</comment>
<protein>
    <submittedName>
        <fullName evidence="11">HAMP domain-containing protein</fullName>
    </submittedName>
</protein>
<evidence type="ECO:0000256" key="6">
    <source>
        <dbReference type="SAM" id="Coils"/>
    </source>
</evidence>
<evidence type="ECO:0000256" key="1">
    <source>
        <dbReference type="ARBA" id="ARBA00004429"/>
    </source>
</evidence>
<feature type="transmembrane region" description="Helical" evidence="7">
    <location>
        <begin position="68"/>
        <end position="91"/>
    </location>
</feature>
<dbReference type="InterPro" id="IPR004089">
    <property type="entry name" value="MCPsignal_dom"/>
</dbReference>
<dbReference type="Gene3D" id="1.10.287.950">
    <property type="entry name" value="Methyl-accepting chemotaxis protein"/>
    <property type="match status" value="1"/>
</dbReference>
<gene>
    <name evidence="11" type="ORF">DES32_2645</name>
</gene>
<dbReference type="SMART" id="SM00304">
    <property type="entry name" value="HAMP"/>
    <property type="match status" value="1"/>
</dbReference>
<evidence type="ECO:0000259" key="9">
    <source>
        <dbReference type="PROSITE" id="PS50192"/>
    </source>
</evidence>
<feature type="domain" description="HAMP" evidence="10">
    <location>
        <begin position="89"/>
        <end position="142"/>
    </location>
</feature>
<dbReference type="GO" id="GO:0007165">
    <property type="term" value="P:signal transduction"/>
    <property type="evidence" value="ECO:0007669"/>
    <property type="project" value="UniProtKB-KW"/>
</dbReference>
<dbReference type="Pfam" id="PF00672">
    <property type="entry name" value="HAMP"/>
    <property type="match status" value="1"/>
</dbReference>
<organism evidence="11 12">
    <name type="scientific">Methylovirgula ligni</name>
    <dbReference type="NCBI Taxonomy" id="569860"/>
    <lineage>
        <taxon>Bacteria</taxon>
        <taxon>Pseudomonadati</taxon>
        <taxon>Pseudomonadota</taxon>
        <taxon>Alphaproteobacteria</taxon>
        <taxon>Hyphomicrobiales</taxon>
        <taxon>Beijerinckiaceae</taxon>
        <taxon>Methylovirgula</taxon>
    </lineage>
</organism>
<dbReference type="GO" id="GO:0005886">
    <property type="term" value="C:plasma membrane"/>
    <property type="evidence" value="ECO:0007669"/>
    <property type="project" value="UniProtKB-SubCell"/>
</dbReference>
<dbReference type="CDD" id="cd06225">
    <property type="entry name" value="HAMP"/>
    <property type="match status" value="1"/>
</dbReference>
<comment type="similarity">
    <text evidence="4">Belongs to the methyl-accepting chemotaxis (MCP) protein family.</text>
</comment>
<dbReference type="RefSeq" id="WP_115837176.1">
    <property type="nucleotide sequence ID" value="NZ_CP025086.1"/>
</dbReference>
<evidence type="ECO:0000259" key="10">
    <source>
        <dbReference type="PROSITE" id="PS50885"/>
    </source>
</evidence>
<dbReference type="PROSITE" id="PS50192">
    <property type="entry name" value="T_SNARE"/>
    <property type="match status" value="1"/>
</dbReference>
<keyword evidence="2" id="KW-0997">Cell inner membrane</keyword>
<keyword evidence="12" id="KW-1185">Reference proteome</keyword>
<reference evidence="11 12" key="1">
    <citation type="submission" date="2018-08" db="EMBL/GenBank/DDBJ databases">
        <title>Genomic Encyclopedia of Type Strains, Phase IV (KMG-IV): sequencing the most valuable type-strain genomes for metagenomic binning, comparative biology and taxonomic classification.</title>
        <authorList>
            <person name="Goeker M."/>
        </authorList>
    </citation>
    <scope>NUCLEOTIDE SEQUENCE [LARGE SCALE GENOMIC DNA]</scope>
    <source>
        <strain evidence="11 12">BW863</strain>
    </source>
</reference>
<keyword evidence="7" id="KW-0812">Transmembrane</keyword>
<keyword evidence="7" id="KW-0472">Membrane</keyword>
<accession>A0A3D9YPK3</accession>
<evidence type="ECO:0000256" key="7">
    <source>
        <dbReference type="SAM" id="Phobius"/>
    </source>
</evidence>
<evidence type="ECO:0000256" key="4">
    <source>
        <dbReference type="ARBA" id="ARBA00029447"/>
    </source>
</evidence>
<feature type="transmembrane region" description="Helical" evidence="7">
    <location>
        <begin position="12"/>
        <end position="31"/>
    </location>
</feature>
<feature type="coiled-coil region" evidence="6">
    <location>
        <begin position="133"/>
        <end position="160"/>
    </location>
</feature>
<dbReference type="PANTHER" id="PTHR32089:SF112">
    <property type="entry name" value="LYSOZYME-LIKE PROTEIN-RELATED"/>
    <property type="match status" value="1"/>
</dbReference>
<sequence>MGNLSIGRSLVLRQFLYIGLLVVLSVVAYWASTQLRDLARVVVTADPATAHIAAEQLYQSATTLSRDLLYGSALGCLLVLLISTPIAYFTIAKPVDVLARQMSALAAGNFDIAIEGTERKDEIGITSRALSILRDAVRKNNELAAEIRDRENREQRLVREAAIRAKVQKFSAELASSVARLTGMTKHMASASQEMIEGARNAAEGSSHAKVASSNAAGDVSSVAVASEELLASIEEISRQVVQSTTVVKRAVSESIETSSGMARLTEAARRVGDIVSLISRIAAQTNLLALNATIEAARAGEAGRGFAVVAQEVKTLATQTARATQDISGQIADMQAATESSVTAIDTIQTKIGEIEQISAIIASAVQEQGASTQEIARNVRSAASGTSATSTYVEDVAKAAALNSQNAESMVRLASELDELAARVLADVRAFGETLHEAA</sequence>
<keyword evidence="2" id="KW-1003">Cell membrane</keyword>
<dbReference type="GO" id="GO:0004888">
    <property type="term" value="F:transmembrane signaling receptor activity"/>
    <property type="evidence" value="ECO:0007669"/>
    <property type="project" value="InterPro"/>
</dbReference>
<feature type="domain" description="Methyl-accepting transducer" evidence="8">
    <location>
        <begin position="184"/>
        <end position="406"/>
    </location>
</feature>